<evidence type="ECO:0000313" key="2">
    <source>
        <dbReference type="Proteomes" id="UP000685013"/>
    </source>
</evidence>
<sequence>MLASHIFLSTACGVGVGTLQPLSTNLGHIAALLGSRVDCFGFSLLNFSCTIIQISSKYCPNSGTLIFTPSSLAGPSTSSFAFHIPGPAASHRPASVIWIHARVRSGMYFLMICWRIAGRFVRHEGGILARHCLAGGAERGICAVAELKRASESIGFAKLSSIYNHGSYWDWGLWFLVPFGSQYQ</sequence>
<name>A0AAV6MD07_9ROSI</name>
<keyword evidence="2" id="KW-1185">Reference proteome</keyword>
<protein>
    <submittedName>
        <fullName evidence="1">Uncharacterized protein</fullName>
    </submittedName>
</protein>
<feature type="non-terminal residue" evidence="1">
    <location>
        <position position="1"/>
    </location>
</feature>
<dbReference type="Proteomes" id="UP000685013">
    <property type="component" value="Chromosome 15"/>
</dbReference>
<evidence type="ECO:0000313" key="1">
    <source>
        <dbReference type="EMBL" id="KAG6578800.1"/>
    </source>
</evidence>
<organism evidence="1 2">
    <name type="scientific">Cucurbita argyrosperma subsp. sororia</name>
    <dbReference type="NCBI Taxonomy" id="37648"/>
    <lineage>
        <taxon>Eukaryota</taxon>
        <taxon>Viridiplantae</taxon>
        <taxon>Streptophyta</taxon>
        <taxon>Embryophyta</taxon>
        <taxon>Tracheophyta</taxon>
        <taxon>Spermatophyta</taxon>
        <taxon>Magnoliopsida</taxon>
        <taxon>eudicotyledons</taxon>
        <taxon>Gunneridae</taxon>
        <taxon>Pentapetalae</taxon>
        <taxon>rosids</taxon>
        <taxon>fabids</taxon>
        <taxon>Cucurbitales</taxon>
        <taxon>Cucurbitaceae</taxon>
        <taxon>Cucurbiteae</taxon>
        <taxon>Cucurbita</taxon>
    </lineage>
</organism>
<dbReference type="AlphaFoldDB" id="A0AAV6MD07"/>
<proteinExistence type="predicted"/>
<comment type="caution">
    <text evidence="1">The sequence shown here is derived from an EMBL/GenBank/DDBJ whole genome shotgun (WGS) entry which is preliminary data.</text>
</comment>
<accession>A0AAV6MD07</accession>
<dbReference type="EMBL" id="JAGKQH010000015">
    <property type="protein sequence ID" value="KAG6578800.1"/>
    <property type="molecule type" value="Genomic_DNA"/>
</dbReference>
<gene>
    <name evidence="1" type="ORF">SDJN03_23248</name>
</gene>
<reference evidence="1 2" key="1">
    <citation type="journal article" date="2021" name="Hortic Res">
        <title>The domestication of Cucurbita argyrosperma as revealed by the genome of its wild relative.</title>
        <authorList>
            <person name="Barrera-Redondo J."/>
            <person name="Sanchez-de la Vega G."/>
            <person name="Aguirre-Liguori J.A."/>
            <person name="Castellanos-Morales G."/>
            <person name="Gutierrez-Guerrero Y.T."/>
            <person name="Aguirre-Dugua X."/>
            <person name="Aguirre-Planter E."/>
            <person name="Tenaillon M.I."/>
            <person name="Lira-Saade R."/>
            <person name="Eguiarte L.E."/>
        </authorList>
    </citation>
    <scope>NUCLEOTIDE SEQUENCE [LARGE SCALE GENOMIC DNA]</scope>
    <source>
        <strain evidence="1">JBR-2021</strain>
    </source>
</reference>